<dbReference type="STRING" id="1798543.A2898_04040"/>
<dbReference type="PANTHER" id="PTHR32432">
    <property type="entry name" value="CELL DIVISION PROTEIN FTSA-RELATED"/>
    <property type="match status" value="1"/>
</dbReference>
<evidence type="ECO:0000313" key="1">
    <source>
        <dbReference type="EMBL" id="OGY82740.1"/>
    </source>
</evidence>
<organism evidence="1 2">
    <name type="scientific">Candidatus Kerfeldbacteria bacterium RIFCSPLOWO2_01_FULL_48_11</name>
    <dbReference type="NCBI Taxonomy" id="1798543"/>
    <lineage>
        <taxon>Bacteria</taxon>
        <taxon>Candidatus Kerfeldiibacteriota</taxon>
    </lineage>
</organism>
<dbReference type="InterPro" id="IPR050696">
    <property type="entry name" value="FtsA/MreB"/>
</dbReference>
<dbReference type="Proteomes" id="UP000179164">
    <property type="component" value="Unassembled WGS sequence"/>
</dbReference>
<reference evidence="1 2" key="1">
    <citation type="journal article" date="2016" name="Nat. Commun.">
        <title>Thousands of microbial genomes shed light on interconnected biogeochemical processes in an aquifer system.</title>
        <authorList>
            <person name="Anantharaman K."/>
            <person name="Brown C.T."/>
            <person name="Hug L.A."/>
            <person name="Sharon I."/>
            <person name="Castelle C.J."/>
            <person name="Probst A.J."/>
            <person name="Thomas B.C."/>
            <person name="Singh A."/>
            <person name="Wilkins M.J."/>
            <person name="Karaoz U."/>
            <person name="Brodie E.L."/>
            <person name="Williams K.H."/>
            <person name="Hubbard S.S."/>
            <person name="Banfield J.F."/>
        </authorList>
    </citation>
    <scope>NUCLEOTIDE SEQUENCE [LARGE SCALE GENOMIC DNA]</scope>
</reference>
<dbReference type="InterPro" id="IPR005883">
    <property type="entry name" value="PilM"/>
</dbReference>
<evidence type="ECO:0008006" key="3">
    <source>
        <dbReference type="Google" id="ProtNLM"/>
    </source>
</evidence>
<dbReference type="PIRSF" id="PIRSF019169">
    <property type="entry name" value="PilM"/>
    <property type="match status" value="1"/>
</dbReference>
<accession>A0A1G2B3F7</accession>
<name>A0A1G2B3F7_9BACT</name>
<dbReference type="EMBL" id="MHKE01000017">
    <property type="protein sequence ID" value="OGY82740.1"/>
    <property type="molecule type" value="Genomic_DNA"/>
</dbReference>
<dbReference type="Gene3D" id="3.30.420.40">
    <property type="match status" value="2"/>
</dbReference>
<protein>
    <recommendedName>
        <fullName evidence="3">SHS2 domain-containing protein</fullName>
    </recommendedName>
</protein>
<dbReference type="PANTHER" id="PTHR32432:SF3">
    <property type="entry name" value="ETHANOLAMINE UTILIZATION PROTEIN EUTJ"/>
    <property type="match status" value="1"/>
</dbReference>
<dbReference type="Pfam" id="PF11104">
    <property type="entry name" value="PilM_2"/>
    <property type="match status" value="1"/>
</dbReference>
<dbReference type="CDD" id="cd24049">
    <property type="entry name" value="ASKHA_NBD_PilM"/>
    <property type="match status" value="1"/>
</dbReference>
<dbReference type="Gene3D" id="3.30.1490.300">
    <property type="match status" value="1"/>
</dbReference>
<gene>
    <name evidence="1" type="ORF">A2898_04040</name>
</gene>
<evidence type="ECO:0000313" key="2">
    <source>
        <dbReference type="Proteomes" id="UP000179164"/>
    </source>
</evidence>
<sequence>MLSFNPFLKAFGIDISDLRLRLVQFDKSRKHLSLRCANEIVVPQGMITNGEILNELAVANLVKKLVEGVSGKRVRSHYVIASLPERKTFFKVIDIPLVPEKEMAGTIRWGIEQNIPVTMDEVAYDWQVISQDQKHATLRAAVAVIPKTIPESYVSMLEKAGLTPVVLETESGAIARALMPVHDELATIFVDIGASRTSLILYDEGGIHYSSTIEISGQEMTNSIARKLSLTPEQAEKAKQICGLDQRKGRGAVRTVVLPLLEPIFYKIDEIINFYKNSLNKKHDISIVLSGGVSQMIGMEQYFKEKISLPVSIGNPAEITPSLAKQTLIPQTHIRSFTTAVGLALRPHLSPDSMMV</sequence>
<comment type="caution">
    <text evidence="1">The sequence shown here is derived from an EMBL/GenBank/DDBJ whole genome shotgun (WGS) entry which is preliminary data.</text>
</comment>
<proteinExistence type="predicted"/>
<dbReference type="NCBIfam" id="TIGR01175">
    <property type="entry name" value="pilM"/>
    <property type="match status" value="1"/>
</dbReference>
<dbReference type="SUPFAM" id="SSF53067">
    <property type="entry name" value="Actin-like ATPase domain"/>
    <property type="match status" value="2"/>
</dbReference>
<dbReference type="InterPro" id="IPR043129">
    <property type="entry name" value="ATPase_NBD"/>
</dbReference>
<dbReference type="AlphaFoldDB" id="A0A1G2B3F7"/>